<evidence type="ECO:0000256" key="1">
    <source>
        <dbReference type="SAM" id="Phobius"/>
    </source>
</evidence>
<gene>
    <name evidence="2" type="ORF">KOI35_15860</name>
</gene>
<evidence type="ECO:0008006" key="4">
    <source>
        <dbReference type="Google" id="ProtNLM"/>
    </source>
</evidence>
<evidence type="ECO:0000313" key="2">
    <source>
        <dbReference type="EMBL" id="MBU2664979.1"/>
    </source>
</evidence>
<feature type="transmembrane region" description="Helical" evidence="1">
    <location>
        <begin position="124"/>
        <end position="143"/>
    </location>
</feature>
<dbReference type="EMBL" id="JAHKKG010000005">
    <property type="protein sequence ID" value="MBU2664979.1"/>
    <property type="molecule type" value="Genomic_DNA"/>
</dbReference>
<sequence>MRAIRAWLAVFIVGLVLSGVTAFPLITEVRILSDVLHRVPAPDELVTFIDQVHDGLVVTGENYPFIAYGTDWLAFAHLVIAMAFIGPWRDPVRNIWVVEWGMLCCAAIVPLALIAGPIRELPWWWLPIDISFGVLGIIPLLIVRRLTKRLEAGRTTAVGKA</sequence>
<feature type="transmembrane region" description="Helical" evidence="1">
    <location>
        <begin position="97"/>
        <end position="118"/>
    </location>
</feature>
<evidence type="ECO:0000313" key="3">
    <source>
        <dbReference type="Proteomes" id="UP001519654"/>
    </source>
</evidence>
<accession>A0ABS5YND9</accession>
<keyword evidence="1" id="KW-0812">Transmembrane</keyword>
<keyword evidence="3" id="KW-1185">Reference proteome</keyword>
<keyword evidence="1" id="KW-1133">Transmembrane helix</keyword>
<proteinExistence type="predicted"/>
<name>A0ABS5YND9_9ACTN</name>
<organism evidence="2 3">
    <name type="scientific">Paractinoplanes bogorensis</name>
    <dbReference type="NCBI Taxonomy" id="1610840"/>
    <lineage>
        <taxon>Bacteria</taxon>
        <taxon>Bacillati</taxon>
        <taxon>Actinomycetota</taxon>
        <taxon>Actinomycetes</taxon>
        <taxon>Micromonosporales</taxon>
        <taxon>Micromonosporaceae</taxon>
        <taxon>Paractinoplanes</taxon>
    </lineage>
</organism>
<comment type="caution">
    <text evidence="2">The sequence shown here is derived from an EMBL/GenBank/DDBJ whole genome shotgun (WGS) entry which is preliminary data.</text>
</comment>
<dbReference type="RefSeq" id="WP_215788212.1">
    <property type="nucleotide sequence ID" value="NZ_JAHKKG010000005.1"/>
</dbReference>
<dbReference type="Proteomes" id="UP001519654">
    <property type="component" value="Unassembled WGS sequence"/>
</dbReference>
<reference evidence="2 3" key="1">
    <citation type="submission" date="2021-06" db="EMBL/GenBank/DDBJ databases">
        <title>Actinoplanes lichenicola sp. nov., and Actinoplanes ovalisporus sp. nov., isolated from lichen in Thailand.</title>
        <authorList>
            <person name="Saeng-In P."/>
            <person name="Kanchanasin P."/>
            <person name="Yuki M."/>
            <person name="Kudo T."/>
            <person name="Ohkuma M."/>
            <person name="Phongsopitanun W."/>
            <person name="Tanasupawat S."/>
        </authorList>
    </citation>
    <scope>NUCLEOTIDE SEQUENCE [LARGE SCALE GENOMIC DNA]</scope>
    <source>
        <strain evidence="2 3">NBRC 110975</strain>
    </source>
</reference>
<feature type="transmembrane region" description="Helical" evidence="1">
    <location>
        <begin position="65"/>
        <end position="85"/>
    </location>
</feature>
<keyword evidence="1" id="KW-0472">Membrane</keyword>
<protein>
    <recommendedName>
        <fullName evidence="4">Cytoplasmic membrane protein</fullName>
    </recommendedName>
</protein>